<sequence length="78" mass="8720">MQPHFWMSPFGSFRSFLILHSPSESGVIFKEILPKLQCTMTQKASVNDQGQEWLKDGSEIAFLHSAAAPHFLLGLSQS</sequence>
<name>A0AAV3ZBQ4_9GAST</name>
<proteinExistence type="predicted"/>
<reference evidence="1 2" key="1">
    <citation type="journal article" date="2021" name="Elife">
        <title>Chloroplast acquisition without the gene transfer in kleptoplastic sea slugs, Plakobranchus ocellatus.</title>
        <authorList>
            <person name="Maeda T."/>
            <person name="Takahashi S."/>
            <person name="Yoshida T."/>
            <person name="Shimamura S."/>
            <person name="Takaki Y."/>
            <person name="Nagai Y."/>
            <person name="Toyoda A."/>
            <person name="Suzuki Y."/>
            <person name="Arimoto A."/>
            <person name="Ishii H."/>
            <person name="Satoh N."/>
            <person name="Nishiyama T."/>
            <person name="Hasebe M."/>
            <person name="Maruyama T."/>
            <person name="Minagawa J."/>
            <person name="Obokata J."/>
            <person name="Shigenobu S."/>
        </authorList>
    </citation>
    <scope>NUCLEOTIDE SEQUENCE [LARGE SCALE GENOMIC DNA]</scope>
</reference>
<dbReference type="Proteomes" id="UP000735302">
    <property type="component" value="Unassembled WGS sequence"/>
</dbReference>
<keyword evidence="2" id="KW-1185">Reference proteome</keyword>
<gene>
    <name evidence="1" type="ORF">PoB_001835800</name>
</gene>
<dbReference type="AlphaFoldDB" id="A0AAV3ZBQ4"/>
<evidence type="ECO:0000313" key="2">
    <source>
        <dbReference type="Proteomes" id="UP000735302"/>
    </source>
</evidence>
<comment type="caution">
    <text evidence="1">The sequence shown here is derived from an EMBL/GenBank/DDBJ whole genome shotgun (WGS) entry which is preliminary data.</text>
</comment>
<protein>
    <submittedName>
        <fullName evidence="1">Uncharacterized protein</fullName>
    </submittedName>
</protein>
<evidence type="ECO:0000313" key="1">
    <source>
        <dbReference type="EMBL" id="GFN91852.1"/>
    </source>
</evidence>
<dbReference type="EMBL" id="BLXT01002183">
    <property type="protein sequence ID" value="GFN91852.1"/>
    <property type="molecule type" value="Genomic_DNA"/>
</dbReference>
<accession>A0AAV3ZBQ4</accession>
<organism evidence="1 2">
    <name type="scientific">Plakobranchus ocellatus</name>
    <dbReference type="NCBI Taxonomy" id="259542"/>
    <lineage>
        <taxon>Eukaryota</taxon>
        <taxon>Metazoa</taxon>
        <taxon>Spiralia</taxon>
        <taxon>Lophotrochozoa</taxon>
        <taxon>Mollusca</taxon>
        <taxon>Gastropoda</taxon>
        <taxon>Heterobranchia</taxon>
        <taxon>Euthyneura</taxon>
        <taxon>Panpulmonata</taxon>
        <taxon>Sacoglossa</taxon>
        <taxon>Placobranchoidea</taxon>
        <taxon>Plakobranchidae</taxon>
        <taxon>Plakobranchus</taxon>
    </lineage>
</organism>